<dbReference type="GO" id="GO:0008270">
    <property type="term" value="F:zinc ion binding"/>
    <property type="evidence" value="ECO:0007669"/>
    <property type="project" value="InterPro"/>
</dbReference>
<reference evidence="10" key="1">
    <citation type="submission" date="2009-12" db="EMBL/GenBank/DDBJ databases">
        <authorList>
            <person name="Kielak A."/>
            <person name="van Veen J.A."/>
            <person name="Kowalchuk G.A."/>
        </authorList>
    </citation>
    <scope>NUCLEOTIDE SEQUENCE</scope>
</reference>
<dbReference type="InterPro" id="IPR006680">
    <property type="entry name" value="Amidohydro-rel"/>
</dbReference>
<keyword evidence="8" id="KW-0862">Zinc</keyword>
<evidence type="ECO:0000256" key="2">
    <source>
        <dbReference type="ARBA" id="ARBA00004968"/>
    </source>
</evidence>
<dbReference type="FunFam" id="3.20.20.140:FF:000032">
    <property type="entry name" value="Allantoinase Dal1"/>
    <property type="match status" value="1"/>
</dbReference>
<dbReference type="AlphaFoldDB" id="E3T6S6"/>
<evidence type="ECO:0000256" key="1">
    <source>
        <dbReference type="ARBA" id="ARBA00001947"/>
    </source>
</evidence>
<dbReference type="PANTHER" id="PTHR43668">
    <property type="entry name" value="ALLANTOINASE"/>
    <property type="match status" value="1"/>
</dbReference>
<keyword evidence="6" id="KW-0479">Metal-binding</keyword>
<evidence type="ECO:0000256" key="5">
    <source>
        <dbReference type="ARBA" id="ARBA00012863"/>
    </source>
</evidence>
<dbReference type="SUPFAM" id="SSF51556">
    <property type="entry name" value="Metallo-dependent hydrolases"/>
    <property type="match status" value="1"/>
</dbReference>
<keyword evidence="7" id="KW-0378">Hydrolase</keyword>
<dbReference type="SUPFAM" id="SSF51338">
    <property type="entry name" value="Composite domain of metallo-dependent hydrolases"/>
    <property type="match status" value="1"/>
</dbReference>
<evidence type="ECO:0000256" key="6">
    <source>
        <dbReference type="ARBA" id="ARBA00022723"/>
    </source>
</evidence>
<dbReference type="NCBIfam" id="TIGR03178">
    <property type="entry name" value="allantoinase"/>
    <property type="match status" value="1"/>
</dbReference>
<feature type="domain" description="Amidohydrolase-related" evidence="9">
    <location>
        <begin position="40"/>
        <end position="415"/>
    </location>
</feature>
<dbReference type="GO" id="GO:0005737">
    <property type="term" value="C:cytoplasm"/>
    <property type="evidence" value="ECO:0007669"/>
    <property type="project" value="TreeGrafter"/>
</dbReference>
<dbReference type="InterPro" id="IPR050138">
    <property type="entry name" value="DHOase/Allantoinase_Hydrolase"/>
</dbReference>
<dbReference type="EMBL" id="GU260708">
    <property type="protein sequence ID" value="ADC36020.1"/>
    <property type="molecule type" value="Genomic_DNA"/>
</dbReference>
<dbReference type="InterPro" id="IPR017593">
    <property type="entry name" value="Allantoinase"/>
</dbReference>
<sequence length="421" mass="45623">MLPSGIRPATVYVRDTRIERVVALDGQTPPAQIRDVGDLVVMPGLVDTHVHVNEPGRTDWEGFDTATTAAAAGGITTIVDMPLNSVPATTKLWALDAKQYAGRDAHVEVVFWGGVVPGNVDDLEPLVDAGVPGFKCFLAPSGVDEFEFVEEADLRLALPVLKRRRRPLLAHAESPASLKPIPATSDPRAYATWLDSRPPSAEVDAIAMLIALCREYRAAIHIVHLAAAEALPLLRAARAEGLPITVETCPHYLTFCAEEIPDGATVYKCAPPIRGRANRDALWQALVDGDIDLVATDHSPCPPALKGDGDFVRAWGGIAALELSLPAVWTGASARGVPLERLPDWLSAAPARLADLSARKGSIAAGKDADLVIWDPDEEFLVDERLLHQRHKRTPYDGLMLRGRVRETYARGRLVYRDKSV</sequence>
<evidence type="ECO:0000256" key="3">
    <source>
        <dbReference type="ARBA" id="ARBA00010368"/>
    </source>
</evidence>
<name>E3T6S6_9BACT</name>
<comment type="similarity">
    <text evidence="3">Belongs to the metallo-dependent hydrolases superfamily. Allantoinase family.</text>
</comment>
<comment type="cofactor">
    <cofactor evidence="1">
        <name>Zn(2+)</name>
        <dbReference type="ChEBI" id="CHEBI:29105"/>
    </cofactor>
</comment>
<evidence type="ECO:0000256" key="8">
    <source>
        <dbReference type="ARBA" id="ARBA00022833"/>
    </source>
</evidence>
<dbReference type="GO" id="GO:0050897">
    <property type="term" value="F:cobalt ion binding"/>
    <property type="evidence" value="ECO:0007669"/>
    <property type="project" value="InterPro"/>
</dbReference>
<evidence type="ECO:0000256" key="7">
    <source>
        <dbReference type="ARBA" id="ARBA00022801"/>
    </source>
</evidence>
<dbReference type="GO" id="GO:0000256">
    <property type="term" value="P:allantoin catabolic process"/>
    <property type="evidence" value="ECO:0007669"/>
    <property type="project" value="InterPro"/>
</dbReference>
<evidence type="ECO:0000313" key="10">
    <source>
        <dbReference type="EMBL" id="ADC36020.1"/>
    </source>
</evidence>
<evidence type="ECO:0000259" key="9">
    <source>
        <dbReference type="Pfam" id="PF01979"/>
    </source>
</evidence>
<proteinExistence type="inferred from homology"/>
<dbReference type="Pfam" id="PF01979">
    <property type="entry name" value="Amidohydro_1"/>
    <property type="match status" value="1"/>
</dbReference>
<reference evidence="10" key="2">
    <citation type="journal article" date="2010" name="Appl. Environ. Microbiol.">
        <title>Comparative analysis of acidobacterial genomic fragments from terrestrial and aquatic metagenomic libraries, with emphasis on acidobacteria subdivision 6.</title>
        <authorList>
            <person name="Kielak A.M."/>
            <person name="van Veen J.A."/>
            <person name="Kowalchuk G.A."/>
        </authorList>
    </citation>
    <scope>NUCLEOTIDE SEQUENCE</scope>
</reference>
<dbReference type="EC" id="3.5.2.5" evidence="5"/>
<comment type="subunit">
    <text evidence="4">Homotetramer.</text>
</comment>
<accession>E3T6S6</accession>
<dbReference type="PANTHER" id="PTHR43668:SF2">
    <property type="entry name" value="ALLANTOINASE"/>
    <property type="match status" value="1"/>
</dbReference>
<dbReference type="GO" id="GO:0006145">
    <property type="term" value="P:purine nucleobase catabolic process"/>
    <property type="evidence" value="ECO:0007669"/>
    <property type="project" value="TreeGrafter"/>
</dbReference>
<dbReference type="InterPro" id="IPR011059">
    <property type="entry name" value="Metal-dep_hydrolase_composite"/>
</dbReference>
<dbReference type="Gene3D" id="3.20.20.140">
    <property type="entry name" value="Metal-dependent hydrolases"/>
    <property type="match status" value="1"/>
</dbReference>
<evidence type="ECO:0000256" key="4">
    <source>
        <dbReference type="ARBA" id="ARBA00011881"/>
    </source>
</evidence>
<protein>
    <recommendedName>
        <fullName evidence="5">allantoinase</fullName>
        <ecNumber evidence="5">3.5.2.5</ecNumber>
    </recommendedName>
</protein>
<dbReference type="InterPro" id="IPR032466">
    <property type="entry name" value="Metal_Hydrolase"/>
</dbReference>
<organism evidence="10">
    <name type="scientific">uncultured bacterium 259</name>
    <dbReference type="NCBI Taxonomy" id="698386"/>
    <lineage>
        <taxon>Bacteria</taxon>
        <taxon>environmental samples</taxon>
    </lineage>
</organism>
<dbReference type="GO" id="GO:0004038">
    <property type="term" value="F:allantoinase activity"/>
    <property type="evidence" value="ECO:0007669"/>
    <property type="project" value="UniProtKB-EC"/>
</dbReference>
<comment type="pathway">
    <text evidence="2">Nitrogen metabolism; (S)-allantoin degradation; allantoate from (S)-allantoin: step 1/1.</text>
</comment>